<dbReference type="Proteomes" id="UP000005514">
    <property type="component" value="Unassembled WGS sequence"/>
</dbReference>
<sequence>MKNQHKNPPTKAFSNNVKCRDLRLMMQVNQALKFLVKLK</sequence>
<proteinExistence type="predicted"/>
<evidence type="ECO:0000313" key="2">
    <source>
        <dbReference type="Proteomes" id="UP000005514"/>
    </source>
</evidence>
<name>A0AB33XH30_HELPX</name>
<dbReference type="AlphaFoldDB" id="A0AB33XH30"/>
<protein>
    <submittedName>
        <fullName evidence="1">Uncharacterized protein</fullName>
    </submittedName>
</protein>
<organism evidence="1 2">
    <name type="scientific">Helicobacter pylori Hp H-42</name>
    <dbReference type="NCBI Taxonomy" id="992047"/>
    <lineage>
        <taxon>Bacteria</taxon>
        <taxon>Pseudomonadati</taxon>
        <taxon>Campylobacterota</taxon>
        <taxon>Epsilonproteobacteria</taxon>
        <taxon>Campylobacterales</taxon>
        <taxon>Helicobacteraceae</taxon>
        <taxon>Helicobacter</taxon>
    </lineage>
</organism>
<evidence type="ECO:0000313" key="1">
    <source>
        <dbReference type="EMBL" id="EJB62591.1"/>
    </source>
</evidence>
<gene>
    <name evidence="1" type="ORF">HPHPH42_1172</name>
</gene>
<reference evidence="1 2" key="1">
    <citation type="submission" date="2012-04" db="EMBL/GenBank/DDBJ databases">
        <title>Genome sequence of Helicobacter pylori Hp H-42.</title>
        <authorList>
            <person name="Blanchard T.G."/>
            <person name="Czinn S.J."/>
            <person name="McCracken C."/>
            <person name="Abolude K."/>
            <person name="Maroo A."/>
            <person name="Santana-Cruz I."/>
            <person name="Tallon L.J."/>
            <person name="Ficke F.W.F."/>
        </authorList>
    </citation>
    <scope>NUCLEOTIDE SEQUENCE [LARGE SCALE GENOMIC DNA]</scope>
    <source>
        <strain evidence="1 2">Hp H-42</strain>
    </source>
</reference>
<comment type="caution">
    <text evidence="1">The sequence shown here is derived from an EMBL/GenBank/DDBJ whole genome shotgun (WGS) entry which is preliminary data.</text>
</comment>
<dbReference type="EMBL" id="AKON01000010">
    <property type="protein sequence ID" value="EJB62591.1"/>
    <property type="molecule type" value="Genomic_DNA"/>
</dbReference>
<accession>A0AB33XH30</accession>